<accession>A0A366XD29</accession>
<evidence type="ECO:0000313" key="2">
    <source>
        <dbReference type="Proteomes" id="UP000252706"/>
    </source>
</evidence>
<name>A0A366XD29_9RHOB</name>
<dbReference type="AlphaFoldDB" id="A0A366XD29"/>
<gene>
    <name evidence="1" type="ORF">DS909_02705</name>
</gene>
<dbReference type="EMBL" id="QOCE01000006">
    <property type="protein sequence ID" value="RBW61100.1"/>
    <property type="molecule type" value="Genomic_DNA"/>
</dbReference>
<comment type="caution">
    <text evidence="1">The sequence shown here is derived from an EMBL/GenBank/DDBJ whole genome shotgun (WGS) entry which is preliminary data.</text>
</comment>
<proteinExistence type="predicted"/>
<evidence type="ECO:0000313" key="1">
    <source>
        <dbReference type="EMBL" id="RBW61100.1"/>
    </source>
</evidence>
<organism evidence="1 2">
    <name type="scientific">Phaeobacter gallaeciensis</name>
    <dbReference type="NCBI Taxonomy" id="60890"/>
    <lineage>
        <taxon>Bacteria</taxon>
        <taxon>Pseudomonadati</taxon>
        <taxon>Pseudomonadota</taxon>
        <taxon>Alphaproteobacteria</taxon>
        <taxon>Rhodobacterales</taxon>
        <taxon>Roseobacteraceae</taxon>
        <taxon>Phaeobacter</taxon>
    </lineage>
</organism>
<dbReference type="Proteomes" id="UP000252706">
    <property type="component" value="Unassembled WGS sequence"/>
</dbReference>
<sequence>MGDLGVKRSEGPQSARGVVWSCLLWADFGHPVGQIRPLAVAFFVQDQALHRRKSTVSPL</sequence>
<reference evidence="1 2" key="1">
    <citation type="submission" date="2018-07" db="EMBL/GenBank/DDBJ databases">
        <title>Modular assembly of carbohydrate-degrading microbial communities in the ocean.</title>
        <authorList>
            <person name="Enke T.N."/>
            <person name="Datta M.S."/>
            <person name="Schwartzman J.A."/>
            <person name="Cermak N."/>
            <person name="Schmitz D.A."/>
            <person name="Barrere J."/>
            <person name="Cordero O.X."/>
        </authorList>
    </citation>
    <scope>NUCLEOTIDE SEQUENCE [LARGE SCALE GENOMIC DNA]</scope>
    <source>
        <strain evidence="1 2">C3M10</strain>
    </source>
</reference>
<protein>
    <submittedName>
        <fullName evidence="1">Uncharacterized protein</fullName>
    </submittedName>
</protein>